<feature type="domain" description="AB hydrolase-1" evidence="1">
    <location>
        <begin position="14"/>
        <end position="228"/>
    </location>
</feature>
<evidence type="ECO:0000313" key="2">
    <source>
        <dbReference type="EMBL" id="EIM78072.1"/>
    </source>
</evidence>
<proteinExistence type="predicted"/>
<evidence type="ECO:0000313" key="3">
    <source>
        <dbReference type="Proteomes" id="UP000005551"/>
    </source>
</evidence>
<dbReference type="AlphaFoldDB" id="I5C8C0"/>
<dbReference type="Pfam" id="PF00561">
    <property type="entry name" value="Abhydrolase_1"/>
    <property type="match status" value="1"/>
</dbReference>
<dbReference type="InterPro" id="IPR029058">
    <property type="entry name" value="AB_hydrolase_fold"/>
</dbReference>
<gene>
    <name evidence="2" type="ORF">A3SI_04657</name>
</gene>
<dbReference type="PANTHER" id="PTHR43798">
    <property type="entry name" value="MONOACYLGLYCEROL LIPASE"/>
    <property type="match status" value="1"/>
</dbReference>
<keyword evidence="3" id="KW-1185">Reference proteome</keyword>
<comment type="caution">
    <text evidence="2">The sequence shown here is derived from an EMBL/GenBank/DDBJ whole genome shotgun (WGS) entry which is preliminary data.</text>
</comment>
<dbReference type="SUPFAM" id="SSF53474">
    <property type="entry name" value="alpha/beta-Hydrolases"/>
    <property type="match status" value="1"/>
</dbReference>
<evidence type="ECO:0000259" key="1">
    <source>
        <dbReference type="Pfam" id="PF00561"/>
    </source>
</evidence>
<accession>I5C8C0</accession>
<organism evidence="2 3">
    <name type="scientific">Nitritalea halalkaliphila LW7</name>
    <dbReference type="NCBI Taxonomy" id="1189621"/>
    <lineage>
        <taxon>Bacteria</taxon>
        <taxon>Pseudomonadati</taxon>
        <taxon>Bacteroidota</taxon>
        <taxon>Cytophagia</taxon>
        <taxon>Cytophagales</taxon>
        <taxon>Cyclobacteriaceae</taxon>
        <taxon>Nitritalea</taxon>
    </lineage>
</organism>
<dbReference type="InterPro" id="IPR050266">
    <property type="entry name" value="AB_hydrolase_sf"/>
</dbReference>
<protein>
    <submittedName>
        <fullName evidence="2">PcaD</fullName>
    </submittedName>
</protein>
<name>I5C8C0_9BACT</name>
<dbReference type="EMBL" id="AJYA01000009">
    <property type="protein sequence ID" value="EIM78072.1"/>
    <property type="molecule type" value="Genomic_DNA"/>
</dbReference>
<reference evidence="2 3" key="1">
    <citation type="submission" date="2012-05" db="EMBL/GenBank/DDBJ databases">
        <title>Genome sequence of Nitritalea halalkaliphila LW7.</title>
        <authorList>
            <person name="Jangir P.K."/>
            <person name="Singh A."/>
            <person name="Shivaji S."/>
            <person name="Sharma R."/>
        </authorList>
    </citation>
    <scope>NUCLEOTIDE SEQUENCE [LARGE SCALE GENOMIC DNA]</scope>
    <source>
        <strain evidence="2 3">LW7</strain>
    </source>
</reference>
<dbReference type="Gene3D" id="3.40.50.1820">
    <property type="entry name" value="alpha/beta hydrolase"/>
    <property type="match status" value="1"/>
</dbReference>
<dbReference type="InterPro" id="IPR000073">
    <property type="entry name" value="AB_hydrolase_1"/>
</dbReference>
<dbReference type="STRING" id="1189621.A3SI_04657"/>
<dbReference type="Proteomes" id="UP000005551">
    <property type="component" value="Unassembled WGS sequence"/>
</dbReference>
<sequence>MHYEIRGIPDSSAPPILFLNGLSQSTLAWHPLLAAGLEKHATCLLVDLLFQGKSDEDEKFRSFEAHATDVYALLQHLGIQRVVLVGISYGGAVGQRLMQQYPEVIAQAFLLATFGEKNPFFNFIGAAWKQALLQGGYPLLFDVMLPWVLGKTFLTRESEKIALLRSDKSAMSPSPQRLLLLMEATAKSSESFYAHLQDCPVPTQVIHGEEDLLCTPEMGSGLRRLCPKGNLPACRASDTV</sequence>